<sequence>MVVVVKRLNIGSFKGLRELLAEAKYLGLIYHKNLVRLIRYCAELDNRLLVYEVMSKGSLESFI</sequence>
<dbReference type="Gene3D" id="3.30.200.20">
    <property type="entry name" value="Phosphorylase Kinase, domain 1"/>
    <property type="match status" value="1"/>
</dbReference>
<evidence type="ECO:0000256" key="1">
    <source>
        <dbReference type="ARBA" id="ARBA00004236"/>
    </source>
</evidence>
<dbReference type="EMBL" id="JACXVP010000012">
    <property type="protein sequence ID" value="KAG5571525.1"/>
    <property type="molecule type" value="Genomic_DNA"/>
</dbReference>
<gene>
    <name evidence="4" type="ORF">H5410_061291</name>
</gene>
<keyword evidence="2" id="KW-0472">Membrane</keyword>
<dbReference type="Pfam" id="PF07714">
    <property type="entry name" value="PK_Tyr_Ser-Thr"/>
    <property type="match status" value="1"/>
</dbReference>
<accession>A0A9J5W7C8</accession>
<dbReference type="InterPro" id="IPR000719">
    <property type="entry name" value="Prot_kinase_dom"/>
</dbReference>
<dbReference type="PROSITE" id="PS50011">
    <property type="entry name" value="PROTEIN_KINASE_DOM"/>
    <property type="match status" value="1"/>
</dbReference>
<dbReference type="AlphaFoldDB" id="A0A9J5W7C8"/>
<keyword evidence="5" id="KW-1185">Reference proteome</keyword>
<reference evidence="4 5" key="1">
    <citation type="submission" date="2020-09" db="EMBL/GenBank/DDBJ databases">
        <title>De no assembly of potato wild relative species, Solanum commersonii.</title>
        <authorList>
            <person name="Cho K."/>
        </authorList>
    </citation>
    <scope>NUCLEOTIDE SEQUENCE [LARGE SCALE GENOMIC DNA]</scope>
    <source>
        <strain evidence="4">LZ3.2</strain>
        <tissue evidence="4">Leaf</tissue>
    </source>
</reference>
<comment type="caution">
    <text evidence="4">The sequence shown here is derived from an EMBL/GenBank/DDBJ whole genome shotgun (WGS) entry which is preliminary data.</text>
</comment>
<evidence type="ECO:0000256" key="2">
    <source>
        <dbReference type="ARBA" id="ARBA00022475"/>
    </source>
</evidence>
<dbReference type="SUPFAM" id="SSF56112">
    <property type="entry name" value="Protein kinase-like (PK-like)"/>
    <property type="match status" value="1"/>
</dbReference>
<dbReference type="GO" id="GO:0005524">
    <property type="term" value="F:ATP binding"/>
    <property type="evidence" value="ECO:0007669"/>
    <property type="project" value="InterPro"/>
</dbReference>
<dbReference type="InterPro" id="IPR050823">
    <property type="entry name" value="Plant_Ser_Thr_Prot_Kinase"/>
</dbReference>
<dbReference type="InterPro" id="IPR011009">
    <property type="entry name" value="Kinase-like_dom_sf"/>
</dbReference>
<dbReference type="GO" id="GO:0005886">
    <property type="term" value="C:plasma membrane"/>
    <property type="evidence" value="ECO:0007669"/>
    <property type="project" value="UniProtKB-SubCell"/>
</dbReference>
<dbReference type="Proteomes" id="UP000824120">
    <property type="component" value="Chromosome 12"/>
</dbReference>
<keyword evidence="2" id="KW-1003">Cell membrane</keyword>
<proteinExistence type="predicted"/>
<feature type="domain" description="Protein kinase" evidence="3">
    <location>
        <begin position="1"/>
        <end position="63"/>
    </location>
</feature>
<name>A0A9J5W7C8_SOLCO</name>
<protein>
    <recommendedName>
        <fullName evidence="3">Protein kinase domain-containing protein</fullName>
    </recommendedName>
</protein>
<evidence type="ECO:0000259" key="3">
    <source>
        <dbReference type="PROSITE" id="PS50011"/>
    </source>
</evidence>
<organism evidence="4 5">
    <name type="scientific">Solanum commersonii</name>
    <name type="common">Commerson's wild potato</name>
    <name type="synonym">Commerson's nightshade</name>
    <dbReference type="NCBI Taxonomy" id="4109"/>
    <lineage>
        <taxon>Eukaryota</taxon>
        <taxon>Viridiplantae</taxon>
        <taxon>Streptophyta</taxon>
        <taxon>Embryophyta</taxon>
        <taxon>Tracheophyta</taxon>
        <taxon>Spermatophyta</taxon>
        <taxon>Magnoliopsida</taxon>
        <taxon>eudicotyledons</taxon>
        <taxon>Gunneridae</taxon>
        <taxon>Pentapetalae</taxon>
        <taxon>asterids</taxon>
        <taxon>lamiids</taxon>
        <taxon>Solanales</taxon>
        <taxon>Solanaceae</taxon>
        <taxon>Solanoideae</taxon>
        <taxon>Solaneae</taxon>
        <taxon>Solanum</taxon>
    </lineage>
</organism>
<evidence type="ECO:0000313" key="5">
    <source>
        <dbReference type="Proteomes" id="UP000824120"/>
    </source>
</evidence>
<comment type="subcellular location">
    <subcellularLocation>
        <location evidence="1">Cell membrane</location>
    </subcellularLocation>
</comment>
<evidence type="ECO:0000313" key="4">
    <source>
        <dbReference type="EMBL" id="KAG5571525.1"/>
    </source>
</evidence>
<dbReference type="OrthoDB" id="1924358at2759"/>
<dbReference type="GO" id="GO:0004672">
    <property type="term" value="F:protein kinase activity"/>
    <property type="evidence" value="ECO:0007669"/>
    <property type="project" value="InterPro"/>
</dbReference>
<dbReference type="PANTHER" id="PTHR45621">
    <property type="entry name" value="OS01G0588500 PROTEIN-RELATED"/>
    <property type="match status" value="1"/>
</dbReference>
<dbReference type="InterPro" id="IPR001245">
    <property type="entry name" value="Ser-Thr/Tyr_kinase_cat_dom"/>
</dbReference>